<dbReference type="AlphaFoldDB" id="A0A0B2VS81"/>
<sequence length="751" mass="86566">MSKKERRRAFFDVTIDGRLAGRIVMELFNDVAPRTAHNFLMLCTGMAGVGKVSGKPLHYKASTFHRIIKNFMIQGGDFTKGDGTGGESVYGGMFDDEDFVMKHSEPFMLSMANKGPNTNGSQFFITTAPAPHLDGVHVVFGKVVSGQEVVTEIEHLKTNAKNRPLADVVILNCGELVRKKKRRHSSSESKSTSLSESSSSTSTSSDEKSKKKRHKKKRKTKKEKVSEEVEQLEIGATVTQITEAQLSSVKAEEVPRDPEHHNQYLMRRSHTPEEKRKEKEKERKKRNESPSRSKRGLESRRAIRRMRVTRSGHKIKGRGALRFRTPEGSDRERSRTPPHWRREQNRVISLDELHRRRELKESGQGDEQQEQDKKEEERGKEKRRRESDRERETKREGRVKTREHDHRARERSRRHSERENGAEKERHEKPSRLGDRITHPNDEGRRRHERSDARRDERDAGHKSADHEEKERAERKAPVEKEVFNELDIGGLETEQQKDEKTKSAKEFPGVELKEDEGDGLRLEDSGDEVMLDEGQEEEKVVPSEANTENEKRDDRETQNKHSGREEHRHSKTPQEDKRSRQHSTSPPREESAPPEEKQSKRAVRQKSPEMNEENSEDRKGSSEGLDSEELKRRKEKNLVHGAVTIVVEAVMWTGERCTMNRERRRSRRSSSSSSSGSDRRSHSSDAVVLELVQQAHHLLHPVHPQSPRMTPQEVTNLKQEGSSSFEHVRRISRDYSSYRHAAAISVRYGK</sequence>
<evidence type="ECO:0000256" key="1">
    <source>
        <dbReference type="ARBA" id="ARBA00000971"/>
    </source>
</evidence>
<dbReference type="PROSITE" id="PS00170">
    <property type="entry name" value="CSA_PPIASE_1"/>
    <property type="match status" value="1"/>
</dbReference>
<organism evidence="7 8">
    <name type="scientific">Toxocara canis</name>
    <name type="common">Canine roundworm</name>
    <dbReference type="NCBI Taxonomy" id="6265"/>
    <lineage>
        <taxon>Eukaryota</taxon>
        <taxon>Metazoa</taxon>
        <taxon>Ecdysozoa</taxon>
        <taxon>Nematoda</taxon>
        <taxon>Chromadorea</taxon>
        <taxon>Rhabditida</taxon>
        <taxon>Spirurina</taxon>
        <taxon>Ascaridomorpha</taxon>
        <taxon>Ascaridoidea</taxon>
        <taxon>Toxocaridae</taxon>
        <taxon>Toxocara</taxon>
    </lineage>
</organism>
<evidence type="ECO:0000256" key="4">
    <source>
        <dbReference type="ARBA" id="ARBA00023235"/>
    </source>
</evidence>
<accession>A0A0B2VS81</accession>
<dbReference type="Proteomes" id="UP000031036">
    <property type="component" value="Unassembled WGS sequence"/>
</dbReference>
<evidence type="ECO:0000259" key="6">
    <source>
        <dbReference type="PROSITE" id="PS50072"/>
    </source>
</evidence>
<gene>
    <name evidence="7" type="primary">CYP-1</name>
    <name evidence="7" type="ORF">Tcan_16823</name>
</gene>
<dbReference type="PROSITE" id="PS50072">
    <property type="entry name" value="CSA_PPIASE_2"/>
    <property type="match status" value="1"/>
</dbReference>
<feature type="domain" description="PPIase cyclophilin-type" evidence="6">
    <location>
        <begin position="10"/>
        <end position="175"/>
    </location>
</feature>
<protein>
    <recommendedName>
        <fullName evidence="2">peptidylprolyl isomerase</fullName>
        <ecNumber evidence="2">5.2.1.8</ecNumber>
    </recommendedName>
</protein>
<keyword evidence="8" id="KW-1185">Reference proteome</keyword>
<evidence type="ECO:0000256" key="3">
    <source>
        <dbReference type="ARBA" id="ARBA00023110"/>
    </source>
</evidence>
<dbReference type="GO" id="GO:0003755">
    <property type="term" value="F:peptidyl-prolyl cis-trans isomerase activity"/>
    <property type="evidence" value="ECO:0007669"/>
    <property type="project" value="UniProtKB-KW"/>
</dbReference>
<feature type="compositionally biased region" description="Basic and acidic residues" evidence="5">
    <location>
        <begin position="495"/>
        <end position="506"/>
    </location>
</feature>
<dbReference type="OMA" id="CKREHER"/>
<evidence type="ECO:0000313" key="8">
    <source>
        <dbReference type="Proteomes" id="UP000031036"/>
    </source>
</evidence>
<feature type="compositionally biased region" description="Basic and acidic residues" evidence="5">
    <location>
        <begin position="629"/>
        <end position="639"/>
    </location>
</feature>
<feature type="compositionally biased region" description="Acidic residues" evidence="5">
    <location>
        <begin position="526"/>
        <end position="537"/>
    </location>
</feature>
<keyword evidence="3" id="KW-0697">Rotamase</keyword>
<dbReference type="PANTHER" id="PTHR11071">
    <property type="entry name" value="PEPTIDYL-PROLYL CIS-TRANS ISOMERASE"/>
    <property type="match status" value="1"/>
</dbReference>
<dbReference type="SUPFAM" id="SSF50891">
    <property type="entry name" value="Cyclophilin-like"/>
    <property type="match status" value="1"/>
</dbReference>
<feature type="compositionally biased region" description="Basic and acidic residues" evidence="5">
    <location>
        <begin position="324"/>
        <end position="363"/>
    </location>
</feature>
<dbReference type="InterPro" id="IPR029000">
    <property type="entry name" value="Cyclophilin-like_dom_sf"/>
</dbReference>
<feature type="compositionally biased region" description="Low complexity" evidence="5">
    <location>
        <begin position="188"/>
        <end position="204"/>
    </location>
</feature>
<feature type="compositionally biased region" description="Basic residues" evidence="5">
    <location>
        <begin position="302"/>
        <end position="321"/>
    </location>
</feature>
<comment type="caution">
    <text evidence="7">The sequence shown here is derived from an EMBL/GenBank/DDBJ whole genome shotgun (WGS) entry which is preliminary data.</text>
</comment>
<dbReference type="STRING" id="6265.A0A0B2VS81"/>
<feature type="compositionally biased region" description="Polar residues" evidence="5">
    <location>
        <begin position="708"/>
        <end position="726"/>
    </location>
</feature>
<dbReference type="FunFam" id="2.40.100.10:FF:000005">
    <property type="entry name" value="Peptidyl-prolyl cis-trans isomerase G"/>
    <property type="match status" value="1"/>
</dbReference>
<feature type="region of interest" description="Disordered" evidence="5">
    <location>
        <begin position="179"/>
        <end position="229"/>
    </location>
</feature>
<name>A0A0B2VS81_TOXCA</name>
<proteinExistence type="predicted"/>
<feature type="region of interest" description="Disordered" evidence="5">
    <location>
        <begin position="703"/>
        <end position="727"/>
    </location>
</feature>
<feature type="compositionally biased region" description="Basic and acidic residues" evidence="5">
    <location>
        <begin position="270"/>
        <end position="301"/>
    </location>
</feature>
<dbReference type="GO" id="GO:0016018">
    <property type="term" value="F:cyclosporin A binding"/>
    <property type="evidence" value="ECO:0007669"/>
    <property type="project" value="TreeGrafter"/>
</dbReference>
<feature type="compositionally biased region" description="Basic and acidic residues" evidence="5">
    <location>
        <begin position="250"/>
        <end position="262"/>
    </location>
</feature>
<reference evidence="7 8" key="1">
    <citation type="submission" date="2014-11" db="EMBL/GenBank/DDBJ databases">
        <title>Genetic blueprint of the zoonotic pathogen Toxocara canis.</title>
        <authorList>
            <person name="Zhu X.-Q."/>
            <person name="Korhonen P.K."/>
            <person name="Cai H."/>
            <person name="Young N.D."/>
            <person name="Nejsum P."/>
            <person name="von Samson-Himmelstjerna G."/>
            <person name="Boag P.R."/>
            <person name="Tan P."/>
            <person name="Li Q."/>
            <person name="Min J."/>
            <person name="Yang Y."/>
            <person name="Wang X."/>
            <person name="Fang X."/>
            <person name="Hall R.S."/>
            <person name="Hofmann A."/>
            <person name="Sternberg P.W."/>
            <person name="Jex A.R."/>
            <person name="Gasser R.B."/>
        </authorList>
    </citation>
    <scope>NUCLEOTIDE SEQUENCE [LARGE SCALE GENOMIC DNA]</scope>
    <source>
        <strain evidence="7">PN_DK_2014</strain>
    </source>
</reference>
<dbReference type="InterPro" id="IPR002130">
    <property type="entry name" value="Cyclophilin-type_PPIase_dom"/>
</dbReference>
<evidence type="ECO:0000256" key="5">
    <source>
        <dbReference type="SAM" id="MobiDB-lite"/>
    </source>
</evidence>
<evidence type="ECO:0000256" key="2">
    <source>
        <dbReference type="ARBA" id="ARBA00013194"/>
    </source>
</evidence>
<dbReference type="Pfam" id="PF00160">
    <property type="entry name" value="Pro_isomerase"/>
    <property type="match status" value="1"/>
</dbReference>
<comment type="catalytic activity">
    <reaction evidence="1">
        <text>[protein]-peptidylproline (omega=180) = [protein]-peptidylproline (omega=0)</text>
        <dbReference type="Rhea" id="RHEA:16237"/>
        <dbReference type="Rhea" id="RHEA-COMP:10747"/>
        <dbReference type="Rhea" id="RHEA-COMP:10748"/>
        <dbReference type="ChEBI" id="CHEBI:83833"/>
        <dbReference type="ChEBI" id="CHEBI:83834"/>
        <dbReference type="EC" id="5.2.1.8"/>
    </reaction>
</comment>
<dbReference type="EMBL" id="JPKZ01000914">
    <property type="protein sequence ID" value="KHN84568.1"/>
    <property type="molecule type" value="Genomic_DNA"/>
</dbReference>
<dbReference type="OrthoDB" id="193499at2759"/>
<feature type="compositionally biased region" description="Basic and acidic residues" evidence="5">
    <location>
        <begin position="549"/>
        <end position="579"/>
    </location>
</feature>
<evidence type="ECO:0000313" key="7">
    <source>
        <dbReference type="EMBL" id="KHN84568.1"/>
    </source>
</evidence>
<dbReference type="EC" id="5.2.1.8" evidence="2"/>
<dbReference type="GO" id="GO:0006457">
    <property type="term" value="P:protein folding"/>
    <property type="evidence" value="ECO:0007669"/>
    <property type="project" value="InterPro"/>
</dbReference>
<dbReference type="Gene3D" id="2.40.100.10">
    <property type="entry name" value="Cyclophilin-like"/>
    <property type="match status" value="1"/>
</dbReference>
<keyword evidence="4 7" id="KW-0413">Isomerase</keyword>
<dbReference type="GO" id="GO:0005739">
    <property type="term" value="C:mitochondrion"/>
    <property type="evidence" value="ECO:0007669"/>
    <property type="project" value="TreeGrafter"/>
</dbReference>
<feature type="region of interest" description="Disordered" evidence="5">
    <location>
        <begin position="653"/>
        <end position="685"/>
    </location>
</feature>
<dbReference type="PRINTS" id="PR00153">
    <property type="entry name" value="CSAPPISMRASE"/>
</dbReference>
<feature type="compositionally biased region" description="Basic residues" evidence="5">
    <location>
        <begin position="210"/>
        <end position="222"/>
    </location>
</feature>
<feature type="region of interest" description="Disordered" evidence="5">
    <location>
        <begin position="247"/>
        <end position="640"/>
    </location>
</feature>
<dbReference type="InterPro" id="IPR020892">
    <property type="entry name" value="Cyclophilin-type_PPIase_CS"/>
</dbReference>
<feature type="compositionally biased region" description="Basic and acidic residues" evidence="5">
    <location>
        <begin position="588"/>
        <end position="600"/>
    </location>
</feature>
<feature type="compositionally biased region" description="Basic and acidic residues" evidence="5">
    <location>
        <begin position="370"/>
        <end position="408"/>
    </location>
</feature>
<dbReference type="PANTHER" id="PTHR11071:SF561">
    <property type="entry name" value="PEPTIDYL-PROLYL CIS-TRANS ISOMERASE D-RELATED"/>
    <property type="match status" value="1"/>
</dbReference>
<feature type="compositionally biased region" description="Basic and acidic residues" evidence="5">
    <location>
        <begin position="416"/>
        <end position="484"/>
    </location>
</feature>